<dbReference type="GO" id="GO:0007005">
    <property type="term" value="P:mitochondrion organization"/>
    <property type="evidence" value="ECO:0007669"/>
    <property type="project" value="EnsemblFungi"/>
</dbReference>
<dbReference type="PROSITE" id="PS51371">
    <property type="entry name" value="CBS"/>
    <property type="match status" value="1"/>
</dbReference>
<evidence type="ECO:0000256" key="2">
    <source>
        <dbReference type="ARBA" id="ARBA00022692"/>
    </source>
</evidence>
<protein>
    <recommendedName>
        <fullName evidence="14">CNNM transmembrane domain-containing protein</fullName>
    </recommendedName>
</protein>
<evidence type="ECO:0000313" key="12">
    <source>
        <dbReference type="EMBL" id="ETN39751.1"/>
    </source>
</evidence>
<dbReference type="GO" id="GO:0016020">
    <property type="term" value="C:membrane"/>
    <property type="evidence" value="ECO:0007669"/>
    <property type="project" value="UniProtKB-SubCell"/>
</dbReference>
<feature type="compositionally biased region" description="Polar residues" evidence="8">
    <location>
        <begin position="597"/>
        <end position="607"/>
    </location>
</feature>
<feature type="region of interest" description="Disordered" evidence="8">
    <location>
        <begin position="441"/>
        <end position="532"/>
    </location>
</feature>
<feature type="compositionally biased region" description="Polar residues" evidence="8">
    <location>
        <begin position="684"/>
        <end position="697"/>
    </location>
</feature>
<dbReference type="PANTHER" id="PTHR12064">
    <property type="entry name" value="METAL TRANSPORTER CNNM"/>
    <property type="match status" value="1"/>
</dbReference>
<feature type="domain" description="CBS" evidence="10">
    <location>
        <begin position="261"/>
        <end position="323"/>
    </location>
</feature>
<evidence type="ECO:0000256" key="8">
    <source>
        <dbReference type="SAM" id="MobiDB-lite"/>
    </source>
</evidence>
<feature type="compositionally biased region" description="Polar residues" evidence="8">
    <location>
        <begin position="573"/>
        <end position="588"/>
    </location>
</feature>
<sequence>MPASTANAYLSKRPLVLGLSKLFFVAIAQLPIAQAAPLYVSTLIHSLEEGEEGKSPDDPDLWLYLGVAAALVLLGGAFAGLTIALMGQDEIYLQVIKESGEGAEKVHAGKVLRLLKKGKHWVLVTLLLSNVITNETLPIVLDRSLGGGWPAVLGSTVLIVIFGEIVPQSICVRYGLPIGSWMSSSVLFLMYLMAPVAWPTAKLLDYLLGEDHGTVYKRAGLKTLVSLHKSMGDVNQQLNADEVTIISAVLDLKAKPVGSIMTPMDDVFTLSLDDVLDEDTMDDILSRGYSRIPVHHPDNNDNFVGMLLVKMLITYDPEDAKPVREFALATLPETRPDTSCLDIINFFQEGKSHMILVSEFPGEDHGSFGVVTLEDVIEELIGEEIVDESDVFIDVHKAIRRALPAPRMRIPKGHVVEDPNSLNIPNGNLVDIGEDQTLTAQDVQRSRSEVSAQMRRSVSEQRRRSSTNSKGEDIRPLRRTPTDDLKEHLKHLGPSNLASRPKTTRFNTVKIKPGSGSEALKQASVTADRGTPVRRISEDASSVKGGIGEGLLQSGGKEASDAVQALQVGYGTLSTSPAEHRPMSSSKAVQAMPSELDSPTKQSQSPSPDEPRPKSRKTSSSSTLGSLPSSPRSKSPFYQHRGPARSGSITENIIDTNGIRKVVLETTSSSESNGEEDNSGANKGHSSAQSSKNQSKGETARESSSKKKRRRKKRQGGKGESEPLLGQQG</sequence>
<dbReference type="InterPro" id="IPR046342">
    <property type="entry name" value="CBS_dom_sf"/>
</dbReference>
<dbReference type="GO" id="GO:0005737">
    <property type="term" value="C:cytoplasm"/>
    <property type="evidence" value="ECO:0007669"/>
    <property type="project" value="TreeGrafter"/>
</dbReference>
<feature type="compositionally biased region" description="Basic residues" evidence="8">
    <location>
        <begin position="706"/>
        <end position="716"/>
    </location>
</feature>
<feature type="transmembrane region" description="Helical" evidence="9">
    <location>
        <begin position="147"/>
        <end position="166"/>
    </location>
</feature>
<dbReference type="InterPro" id="IPR000644">
    <property type="entry name" value="CBS_dom"/>
</dbReference>
<dbReference type="SUPFAM" id="SSF54631">
    <property type="entry name" value="CBS-domain pair"/>
    <property type="match status" value="1"/>
</dbReference>
<evidence type="ECO:0000256" key="7">
    <source>
        <dbReference type="PROSITE-ProRule" id="PRU01193"/>
    </source>
</evidence>
<keyword evidence="3" id="KW-0677">Repeat</keyword>
<dbReference type="RefSeq" id="XP_008718536.1">
    <property type="nucleotide sequence ID" value="XM_008720314.1"/>
</dbReference>
<gene>
    <name evidence="12" type="ORF">HMPREF1541_05977</name>
</gene>
<dbReference type="STRING" id="1220924.W2RTB0"/>
<keyword evidence="4 7" id="KW-1133">Transmembrane helix</keyword>
<dbReference type="eggNOG" id="KOG2118">
    <property type="taxonomic scope" value="Eukaryota"/>
</dbReference>
<evidence type="ECO:0000256" key="9">
    <source>
        <dbReference type="SAM" id="Phobius"/>
    </source>
</evidence>
<feature type="domain" description="CNNM transmembrane" evidence="11">
    <location>
        <begin position="57"/>
        <end position="238"/>
    </location>
</feature>
<dbReference type="FunFam" id="3.10.580.10:FF:000006">
    <property type="entry name" value="DUF21 and CBS domain protein"/>
    <property type="match status" value="1"/>
</dbReference>
<dbReference type="EMBL" id="KB822721">
    <property type="protein sequence ID" value="ETN39751.1"/>
    <property type="molecule type" value="Genomic_DNA"/>
</dbReference>
<evidence type="ECO:0000256" key="1">
    <source>
        <dbReference type="ARBA" id="ARBA00004141"/>
    </source>
</evidence>
<feature type="compositionally biased region" description="Low complexity" evidence="8">
    <location>
        <begin position="618"/>
        <end position="633"/>
    </location>
</feature>
<dbReference type="Proteomes" id="UP000030752">
    <property type="component" value="Unassembled WGS sequence"/>
</dbReference>
<feature type="transmembrane region" description="Helical" evidence="9">
    <location>
        <begin position="120"/>
        <end position="141"/>
    </location>
</feature>
<proteinExistence type="predicted"/>
<dbReference type="AlphaFoldDB" id="W2RTB0"/>
<dbReference type="InParanoid" id="W2RTB0"/>
<dbReference type="VEuPathDB" id="FungiDB:HMPREF1541_05977"/>
<dbReference type="GeneID" id="19973316"/>
<dbReference type="HOGENOM" id="CLU_011310_3_0_1"/>
<dbReference type="InterPro" id="IPR002550">
    <property type="entry name" value="CNNM"/>
</dbReference>
<evidence type="ECO:0000256" key="4">
    <source>
        <dbReference type="ARBA" id="ARBA00022989"/>
    </source>
</evidence>
<feature type="transmembrane region" description="Helical" evidence="9">
    <location>
        <begin position="178"/>
        <end position="198"/>
    </location>
</feature>
<reference evidence="12 13" key="1">
    <citation type="submission" date="2013-03" db="EMBL/GenBank/DDBJ databases">
        <title>The Genome Sequence of Phialophora europaea CBS 101466.</title>
        <authorList>
            <consortium name="The Broad Institute Genomics Platform"/>
            <person name="Cuomo C."/>
            <person name="de Hoog S."/>
            <person name="Gorbushina A."/>
            <person name="Walker B."/>
            <person name="Young S.K."/>
            <person name="Zeng Q."/>
            <person name="Gargeya S."/>
            <person name="Fitzgerald M."/>
            <person name="Haas B."/>
            <person name="Abouelleil A."/>
            <person name="Allen A.W."/>
            <person name="Alvarado L."/>
            <person name="Arachchi H.M."/>
            <person name="Berlin A.M."/>
            <person name="Chapman S.B."/>
            <person name="Gainer-Dewar J."/>
            <person name="Goldberg J."/>
            <person name="Griggs A."/>
            <person name="Gujja S."/>
            <person name="Hansen M."/>
            <person name="Howarth C."/>
            <person name="Imamovic A."/>
            <person name="Ireland A."/>
            <person name="Larimer J."/>
            <person name="McCowan C."/>
            <person name="Murphy C."/>
            <person name="Pearson M."/>
            <person name="Poon T.W."/>
            <person name="Priest M."/>
            <person name="Roberts A."/>
            <person name="Saif S."/>
            <person name="Shea T."/>
            <person name="Sisk P."/>
            <person name="Sykes S."/>
            <person name="Wortman J."/>
            <person name="Nusbaum C."/>
            <person name="Birren B."/>
        </authorList>
    </citation>
    <scope>NUCLEOTIDE SEQUENCE [LARGE SCALE GENOMIC DNA]</scope>
    <source>
        <strain evidence="12 13">CBS 101466</strain>
    </source>
</reference>
<dbReference type="InterPro" id="IPR044751">
    <property type="entry name" value="Ion_transp-like_CBS"/>
</dbReference>
<keyword evidence="6" id="KW-0129">CBS domain</keyword>
<keyword evidence="5 7" id="KW-0472">Membrane</keyword>
<dbReference type="PANTHER" id="PTHR12064:SF97">
    <property type="entry name" value="METAL TRANSPORTER CNNM-5"/>
    <property type="match status" value="1"/>
</dbReference>
<dbReference type="PROSITE" id="PS51846">
    <property type="entry name" value="CNNM"/>
    <property type="match status" value="1"/>
</dbReference>
<evidence type="ECO:0000256" key="3">
    <source>
        <dbReference type="ARBA" id="ARBA00022737"/>
    </source>
</evidence>
<evidence type="ECO:0000259" key="10">
    <source>
        <dbReference type="PROSITE" id="PS51371"/>
    </source>
</evidence>
<dbReference type="InterPro" id="IPR045095">
    <property type="entry name" value="ACDP"/>
</dbReference>
<name>W2RTB0_CYPE1</name>
<evidence type="ECO:0000313" key="13">
    <source>
        <dbReference type="Proteomes" id="UP000030752"/>
    </source>
</evidence>
<dbReference type="Gene3D" id="3.10.580.10">
    <property type="entry name" value="CBS-domain"/>
    <property type="match status" value="1"/>
</dbReference>
<keyword evidence="2 7" id="KW-0812">Transmembrane</keyword>
<evidence type="ECO:0008006" key="14">
    <source>
        <dbReference type="Google" id="ProtNLM"/>
    </source>
</evidence>
<organism evidence="12 13">
    <name type="scientific">Cyphellophora europaea (strain CBS 101466)</name>
    <name type="common">Phialophora europaea</name>
    <dbReference type="NCBI Taxonomy" id="1220924"/>
    <lineage>
        <taxon>Eukaryota</taxon>
        <taxon>Fungi</taxon>
        <taxon>Dikarya</taxon>
        <taxon>Ascomycota</taxon>
        <taxon>Pezizomycotina</taxon>
        <taxon>Eurotiomycetes</taxon>
        <taxon>Chaetothyriomycetidae</taxon>
        <taxon>Chaetothyriales</taxon>
        <taxon>Cyphellophoraceae</taxon>
        <taxon>Cyphellophora</taxon>
    </lineage>
</organism>
<dbReference type="GO" id="GO:0010961">
    <property type="term" value="P:intracellular magnesium ion homeostasis"/>
    <property type="evidence" value="ECO:0007669"/>
    <property type="project" value="EnsemblFungi"/>
</dbReference>
<accession>W2RTB0</accession>
<dbReference type="Pfam" id="PF01595">
    <property type="entry name" value="CNNM"/>
    <property type="match status" value="1"/>
</dbReference>
<dbReference type="CDD" id="cd04590">
    <property type="entry name" value="CBS_pair_CorC_HlyC_assoc"/>
    <property type="match status" value="1"/>
</dbReference>
<evidence type="ECO:0000256" key="5">
    <source>
        <dbReference type="ARBA" id="ARBA00023136"/>
    </source>
</evidence>
<dbReference type="FunCoup" id="W2RTB0">
    <property type="interactions" value="67"/>
</dbReference>
<dbReference type="GO" id="GO:0030026">
    <property type="term" value="P:intracellular manganese ion homeostasis"/>
    <property type="evidence" value="ECO:0007669"/>
    <property type="project" value="EnsemblFungi"/>
</dbReference>
<evidence type="ECO:0000256" key="6">
    <source>
        <dbReference type="PROSITE-ProRule" id="PRU00703"/>
    </source>
</evidence>
<evidence type="ECO:0000259" key="11">
    <source>
        <dbReference type="PROSITE" id="PS51846"/>
    </source>
</evidence>
<feature type="region of interest" description="Disordered" evidence="8">
    <location>
        <begin position="573"/>
        <end position="729"/>
    </location>
</feature>
<keyword evidence="13" id="KW-1185">Reference proteome</keyword>
<feature type="transmembrane region" description="Helical" evidence="9">
    <location>
        <begin position="61"/>
        <end position="87"/>
    </location>
</feature>
<comment type="subcellular location">
    <subcellularLocation>
        <location evidence="1">Membrane</location>
        <topology evidence="1">Multi-pass membrane protein</topology>
    </subcellularLocation>
</comment>
<dbReference type="OrthoDB" id="5353557at2759"/>
<feature type="compositionally biased region" description="Basic and acidic residues" evidence="8">
    <location>
        <begin position="470"/>
        <end position="487"/>
    </location>
</feature>